<protein>
    <submittedName>
        <fullName evidence="2">Uncharacterized protein</fullName>
    </submittedName>
</protein>
<organism evidence="2 3">
    <name type="scientific">Streptomyces boetiae</name>
    <dbReference type="NCBI Taxonomy" id="3075541"/>
    <lineage>
        <taxon>Bacteria</taxon>
        <taxon>Bacillati</taxon>
        <taxon>Actinomycetota</taxon>
        <taxon>Actinomycetes</taxon>
        <taxon>Kitasatosporales</taxon>
        <taxon>Streptomycetaceae</taxon>
        <taxon>Streptomyces</taxon>
    </lineage>
</organism>
<keyword evidence="3" id="KW-1185">Reference proteome</keyword>
<dbReference type="Proteomes" id="UP001183388">
    <property type="component" value="Unassembled WGS sequence"/>
</dbReference>
<accession>A0ABU2LBR3</accession>
<dbReference type="RefSeq" id="WP_311631970.1">
    <property type="nucleotide sequence ID" value="NZ_JAVREN010000029.1"/>
</dbReference>
<comment type="caution">
    <text evidence="2">The sequence shown here is derived from an EMBL/GenBank/DDBJ whole genome shotgun (WGS) entry which is preliminary data.</text>
</comment>
<evidence type="ECO:0000256" key="1">
    <source>
        <dbReference type="SAM" id="MobiDB-lite"/>
    </source>
</evidence>
<proteinExistence type="predicted"/>
<sequence length="231" mass="24706">MGAAEGDAANSAAELLNEIGERLDELRAELTPDQLRMLLAAVTALTAAGEDPREVRRALMRVRQALIPLPFDSPLRELAVEQMRSSPAAVVAVPDRAEALLRQLTDLEANLAAERVLAAARRRLLNAPSRSGAELDPGPAADPLGAGLIRLSDPERGARYPDFQFPVGAGSPHRVVAEVNRLLLADRDPWGAADWWLGGNRWLAGTPAELIGSIPDERLTAAARALVEGED</sequence>
<evidence type="ECO:0000313" key="3">
    <source>
        <dbReference type="Proteomes" id="UP001183388"/>
    </source>
</evidence>
<gene>
    <name evidence="2" type="ORF">RM780_18940</name>
</gene>
<evidence type="ECO:0000313" key="2">
    <source>
        <dbReference type="EMBL" id="MDT0309020.1"/>
    </source>
</evidence>
<reference evidence="3" key="1">
    <citation type="submission" date="2023-07" db="EMBL/GenBank/DDBJ databases">
        <title>30 novel species of actinomycetes from the DSMZ collection.</title>
        <authorList>
            <person name="Nouioui I."/>
        </authorList>
    </citation>
    <scope>NUCLEOTIDE SEQUENCE [LARGE SCALE GENOMIC DNA]</scope>
    <source>
        <strain evidence="3">DSM 44917</strain>
    </source>
</reference>
<feature type="region of interest" description="Disordered" evidence="1">
    <location>
        <begin position="129"/>
        <end position="148"/>
    </location>
</feature>
<name>A0ABU2LBR3_9ACTN</name>
<dbReference type="EMBL" id="JAVREN010000029">
    <property type="protein sequence ID" value="MDT0309020.1"/>
    <property type="molecule type" value="Genomic_DNA"/>
</dbReference>